<dbReference type="EMBL" id="JACOPK010000005">
    <property type="protein sequence ID" value="MBC5695644.1"/>
    <property type="molecule type" value="Genomic_DNA"/>
</dbReference>
<organism evidence="2 3">
    <name type="scientific">Agathobaculum hominis</name>
    <dbReference type="NCBI Taxonomy" id="2763014"/>
    <lineage>
        <taxon>Bacteria</taxon>
        <taxon>Bacillati</taxon>
        <taxon>Bacillota</taxon>
        <taxon>Clostridia</taxon>
        <taxon>Eubacteriales</taxon>
        <taxon>Butyricicoccaceae</taxon>
        <taxon>Agathobaculum</taxon>
    </lineage>
</organism>
<keyword evidence="1" id="KW-0472">Membrane</keyword>
<keyword evidence="1" id="KW-1133">Transmembrane helix</keyword>
<name>A0ABR7GMU6_9FIRM</name>
<evidence type="ECO:0000313" key="3">
    <source>
        <dbReference type="Proteomes" id="UP000641741"/>
    </source>
</evidence>
<proteinExistence type="predicted"/>
<keyword evidence="3" id="KW-1185">Reference proteome</keyword>
<protein>
    <submittedName>
        <fullName evidence="2">Uncharacterized protein</fullName>
    </submittedName>
</protein>
<gene>
    <name evidence="2" type="ORF">H8S02_06765</name>
</gene>
<dbReference type="Proteomes" id="UP000641741">
    <property type="component" value="Unassembled WGS sequence"/>
</dbReference>
<evidence type="ECO:0000256" key="1">
    <source>
        <dbReference type="SAM" id="Phobius"/>
    </source>
</evidence>
<accession>A0ABR7GMU6</accession>
<comment type="caution">
    <text evidence="2">The sequence shown here is derived from an EMBL/GenBank/DDBJ whole genome shotgun (WGS) entry which is preliminary data.</text>
</comment>
<feature type="transmembrane region" description="Helical" evidence="1">
    <location>
        <begin position="31"/>
        <end position="50"/>
    </location>
</feature>
<dbReference type="RefSeq" id="WP_186969867.1">
    <property type="nucleotide sequence ID" value="NZ_JACOPK010000005.1"/>
</dbReference>
<evidence type="ECO:0000313" key="2">
    <source>
        <dbReference type="EMBL" id="MBC5695644.1"/>
    </source>
</evidence>
<reference evidence="2 3" key="1">
    <citation type="submission" date="2020-08" db="EMBL/GenBank/DDBJ databases">
        <title>Genome public.</title>
        <authorList>
            <person name="Liu C."/>
            <person name="Sun Q."/>
        </authorList>
    </citation>
    <scope>NUCLEOTIDE SEQUENCE [LARGE SCALE GENOMIC DNA]</scope>
    <source>
        <strain evidence="2 3">M2</strain>
    </source>
</reference>
<keyword evidence="1" id="KW-0812">Transmembrane</keyword>
<sequence>MAYTIKYYLHYGIFGRQLFDTIISWGTAGKVALAIWIAVTLAELFVLWRIHKKGGCTDEKISRPARENGRE</sequence>